<feature type="coiled-coil region" evidence="1">
    <location>
        <begin position="945"/>
        <end position="972"/>
    </location>
</feature>
<dbReference type="CDD" id="cd05162">
    <property type="entry name" value="PWWP"/>
    <property type="match status" value="1"/>
</dbReference>
<dbReference type="PANTHER" id="PTHR10688:SF3">
    <property type="entry name" value="PWWP DOMAIN-CONTAINING PROTEIN 6"/>
    <property type="match status" value="1"/>
</dbReference>
<feature type="compositionally biased region" description="Polar residues" evidence="2">
    <location>
        <begin position="542"/>
        <end position="556"/>
    </location>
</feature>
<dbReference type="InterPro" id="IPR052657">
    <property type="entry name" value="PDP_family_Arabidopsis"/>
</dbReference>
<organism evidence="4 5">
    <name type="scientific">Forsythia ovata</name>
    <dbReference type="NCBI Taxonomy" id="205694"/>
    <lineage>
        <taxon>Eukaryota</taxon>
        <taxon>Viridiplantae</taxon>
        <taxon>Streptophyta</taxon>
        <taxon>Embryophyta</taxon>
        <taxon>Tracheophyta</taxon>
        <taxon>Spermatophyta</taxon>
        <taxon>Magnoliopsida</taxon>
        <taxon>eudicotyledons</taxon>
        <taxon>Gunneridae</taxon>
        <taxon>Pentapetalae</taxon>
        <taxon>asterids</taxon>
        <taxon>lamiids</taxon>
        <taxon>Lamiales</taxon>
        <taxon>Oleaceae</taxon>
        <taxon>Forsythieae</taxon>
        <taxon>Forsythia</taxon>
    </lineage>
</organism>
<sequence>MATSQEIEAARKILAGTAGEIAKSVEAHMGGSGSKPDGNWGSGSEPEENRVKQVSSDLNRDDESVVVVTKSVVETEIVVESSLGELESGLGVEKNEETEVENDNNVSNVDVTDSVNKGELNGNGITLGVDVFGSWDDVDGRKKRFENIDGAGPSAENGGVPGGDYKQLNGTVSDMDKNGGQTEEEARKVGVSRNTEVIVADDEIMENEEKLVGQEHGFIVGDLVWGKIRSHPWWPGQIYNPLDASKFAEKHSHAGQAGRLLVAFFGDGSCSWCLPSQLIPFVENFEEMSKDGSSKSFLNAVQRSVDEVGRLLESNLTCKCIPDELKVGLSGPLVANAGIKDGVLVPEVDISRLSTPTYEPAELLARVRHIALAVSVGSMIEFVVLKSWLSAFYRSKGGGCLPVYCEPQEIEGLEDKSKNADEYKSNNVDVVLNDFSVPIEVPIGPLEDDLPSSPTEGKEGTGNSTAPSHGRKQKSVAELMKENPEVKPKIKMRTTVTEGTDSGKSTSAKKSKGNDRGVEDGGNGGASSTQKKIVGKRKAVISESSKISENKVSNAASDVPGLEVKNEDPLLSRPKENNVFAEGNVTGDATEASEMVSSPRERKKSKYLSPPYTNLNWREGSSSFKKGTEIESEKNTKIAHVEDIAVEKLPNEQQKGLDTSVDVSEAGNDTEKTTFTTAVDVSVTDMLSEIQFAAVDHIYLNKKSSLNVVSKFTSAFRSSVYLHGSNYKIFRKCQPGWKRESLHSQLDNLGNDLTQTKAKSSEPKSTKAGNQKKVAKSDTTRPKKADGISGTKTSVDKADRKASLTFLILTFSPGFTLPSKDDIVRLFSRFGSLNETETFVVPDSHCAQVVYMNDSDAKEAFRSSINQSPFGAQSVNYKLQHSSAGSRSHGSHTKISSPIKQTPEKPDSSRRADDELSDVGIIRQKLETVAAMLENCSDKISPKDKSILKDELKSLLEKVERAVKKIKKVVENTSS</sequence>
<dbReference type="PANTHER" id="PTHR10688">
    <property type="entry name" value="PWWP DOMAIN-CONTAINING PROTEIN"/>
    <property type="match status" value="1"/>
</dbReference>
<dbReference type="AlphaFoldDB" id="A0ABD1UF14"/>
<reference evidence="5" key="1">
    <citation type="submission" date="2024-07" db="EMBL/GenBank/DDBJ databases">
        <title>Two chromosome-level genome assemblies of Korean endemic species Abeliophyllum distichum and Forsythia ovata (Oleaceae).</title>
        <authorList>
            <person name="Jang H."/>
        </authorList>
    </citation>
    <scope>NUCLEOTIDE SEQUENCE [LARGE SCALE GENOMIC DNA]</scope>
</reference>
<proteinExistence type="predicted"/>
<comment type="caution">
    <text evidence="4">The sequence shown here is derived from an EMBL/GenBank/DDBJ whole genome shotgun (WGS) entry which is preliminary data.</text>
</comment>
<feature type="compositionally biased region" description="Basic and acidic residues" evidence="2">
    <location>
        <begin position="902"/>
        <end position="914"/>
    </location>
</feature>
<dbReference type="EMBL" id="JBFOLJ010000007">
    <property type="protein sequence ID" value="KAL2523328.1"/>
    <property type="molecule type" value="Genomic_DNA"/>
</dbReference>
<dbReference type="PROSITE" id="PS50812">
    <property type="entry name" value="PWWP"/>
    <property type="match status" value="1"/>
</dbReference>
<evidence type="ECO:0000256" key="2">
    <source>
        <dbReference type="SAM" id="MobiDB-lite"/>
    </source>
</evidence>
<evidence type="ECO:0000259" key="3">
    <source>
        <dbReference type="PROSITE" id="PS50812"/>
    </source>
</evidence>
<dbReference type="SUPFAM" id="SSF63748">
    <property type="entry name" value="Tudor/PWWP/MBT"/>
    <property type="match status" value="1"/>
</dbReference>
<feature type="compositionally biased region" description="Basic and acidic residues" evidence="2">
    <location>
        <begin position="564"/>
        <end position="576"/>
    </location>
</feature>
<feature type="region of interest" description="Disordered" evidence="2">
    <location>
        <begin position="24"/>
        <end position="60"/>
    </location>
</feature>
<feature type="region of interest" description="Disordered" evidence="2">
    <location>
        <begin position="879"/>
        <end position="916"/>
    </location>
</feature>
<dbReference type="SMART" id="SM00293">
    <property type="entry name" value="PWWP"/>
    <property type="match status" value="1"/>
</dbReference>
<dbReference type="InterPro" id="IPR000313">
    <property type="entry name" value="PWWP_dom"/>
</dbReference>
<accession>A0ABD1UF14</accession>
<dbReference type="Pfam" id="PF00855">
    <property type="entry name" value="PWWP"/>
    <property type="match status" value="1"/>
</dbReference>
<name>A0ABD1UF14_9LAMI</name>
<feature type="region of interest" description="Disordered" evidence="2">
    <location>
        <begin position="95"/>
        <end position="115"/>
    </location>
</feature>
<dbReference type="Proteomes" id="UP001604277">
    <property type="component" value="Unassembled WGS sequence"/>
</dbReference>
<evidence type="ECO:0000313" key="4">
    <source>
        <dbReference type="EMBL" id="KAL2523328.1"/>
    </source>
</evidence>
<feature type="domain" description="PWWP" evidence="3">
    <location>
        <begin position="220"/>
        <end position="284"/>
    </location>
</feature>
<keyword evidence="5" id="KW-1185">Reference proteome</keyword>
<feature type="region of interest" description="Disordered" evidence="2">
    <location>
        <begin position="443"/>
        <end position="607"/>
    </location>
</feature>
<dbReference type="Gene3D" id="2.30.30.140">
    <property type="match status" value="1"/>
</dbReference>
<feature type="compositionally biased region" description="Basic and acidic residues" evidence="2">
    <location>
        <begin position="775"/>
        <end position="786"/>
    </location>
</feature>
<protein>
    <submittedName>
        <fullName evidence="4">Tudor/PWWP/MBT superfamily protein</fullName>
    </submittedName>
</protein>
<evidence type="ECO:0000313" key="5">
    <source>
        <dbReference type="Proteomes" id="UP001604277"/>
    </source>
</evidence>
<feature type="region of interest" description="Disordered" evidence="2">
    <location>
        <begin position="754"/>
        <end position="793"/>
    </location>
</feature>
<feature type="compositionally biased region" description="Low complexity" evidence="2">
    <location>
        <begin position="499"/>
        <end position="508"/>
    </location>
</feature>
<keyword evidence="1" id="KW-0175">Coiled coil</keyword>
<gene>
    <name evidence="4" type="ORF">Fot_27251</name>
</gene>
<evidence type="ECO:0000256" key="1">
    <source>
        <dbReference type="SAM" id="Coils"/>
    </source>
</evidence>
<feature type="compositionally biased region" description="Low complexity" evidence="2">
    <location>
        <begin position="103"/>
        <end position="115"/>
    </location>
</feature>
<feature type="compositionally biased region" description="Basic and acidic residues" evidence="2">
    <location>
        <begin position="479"/>
        <end position="488"/>
    </location>
</feature>